<name>A0AAX4KN24_9TREE</name>
<dbReference type="Proteomes" id="UP001358614">
    <property type="component" value="Chromosome 1"/>
</dbReference>
<protein>
    <submittedName>
        <fullName evidence="1">Uncharacterized protein</fullName>
    </submittedName>
</protein>
<dbReference type="GeneID" id="91104248"/>
<proteinExistence type="predicted"/>
<dbReference type="AlphaFoldDB" id="A0AAX4KN24"/>
<reference evidence="1 2" key="1">
    <citation type="submission" date="2024-01" db="EMBL/GenBank/DDBJ databases">
        <title>Comparative genomics of Cryptococcus and Kwoniella reveals pathogenesis evolution and contrasting modes of karyotype evolution via chromosome fusion or intercentromeric recombination.</title>
        <authorList>
            <person name="Coelho M.A."/>
            <person name="David-Palma M."/>
            <person name="Shea T."/>
            <person name="Bowers K."/>
            <person name="McGinley-Smith S."/>
            <person name="Mohammad A.W."/>
            <person name="Gnirke A."/>
            <person name="Yurkov A.M."/>
            <person name="Nowrousian M."/>
            <person name="Sun S."/>
            <person name="Cuomo C.A."/>
            <person name="Heitman J."/>
        </authorList>
    </citation>
    <scope>NUCLEOTIDE SEQUENCE [LARGE SCALE GENOMIC DNA]</scope>
    <source>
        <strain evidence="1 2">PYCC6329</strain>
    </source>
</reference>
<keyword evidence="2" id="KW-1185">Reference proteome</keyword>
<dbReference type="InterPro" id="IPR022235">
    <property type="entry name" value="DUF3760"/>
</dbReference>
<dbReference type="EMBL" id="CP144089">
    <property type="protein sequence ID" value="WWD07349.1"/>
    <property type="molecule type" value="Genomic_DNA"/>
</dbReference>
<gene>
    <name evidence="1" type="ORF">V865_005447</name>
</gene>
<dbReference type="RefSeq" id="XP_066085316.1">
    <property type="nucleotide sequence ID" value="XM_066229219.1"/>
</dbReference>
<organism evidence="1 2">
    <name type="scientific">Kwoniella europaea PYCC6329</name>
    <dbReference type="NCBI Taxonomy" id="1423913"/>
    <lineage>
        <taxon>Eukaryota</taxon>
        <taxon>Fungi</taxon>
        <taxon>Dikarya</taxon>
        <taxon>Basidiomycota</taxon>
        <taxon>Agaricomycotina</taxon>
        <taxon>Tremellomycetes</taxon>
        <taxon>Tremellales</taxon>
        <taxon>Cryptococcaceae</taxon>
        <taxon>Kwoniella</taxon>
    </lineage>
</organism>
<dbReference type="Pfam" id="PF12586">
    <property type="entry name" value="DUF3760"/>
    <property type="match status" value="1"/>
</dbReference>
<dbReference type="KEGG" id="ker:91104248"/>
<sequence>MVRLRSLFKRLVYPSTPSSHDRGPSHNPTPVHLLPKWADPYFNPKMFQRLSPVHHLILDYLFLFEPALIVCLSQGLYDKYIPILYHDITMRPYAFSGLFRTYSRGCADDNNTIRAYKLTEVLHLMDTSNSFQISTVTCGDQPVFVPHSNLFENVKKIELGWEVYLAQGDDSLYWMYIDFASKLGEQLKEGVVDDLIVEIKDGSRMVDHRKLIRQYEQAVKPKAITFLVTQSFKSNDDNKRTNNSLCVNMIPIDLKYTQKVRFLIPKALGVYDHTCFTYQIKVLYEDWKKLKAQNHLFDTKLKIEYYLIGADNVKEMVIRDFQTEQRWDLLSWTGERVEFKELGELEGELKWSKIWEGAKNED</sequence>
<evidence type="ECO:0000313" key="1">
    <source>
        <dbReference type="EMBL" id="WWD07349.1"/>
    </source>
</evidence>
<accession>A0AAX4KN24</accession>
<evidence type="ECO:0000313" key="2">
    <source>
        <dbReference type="Proteomes" id="UP001358614"/>
    </source>
</evidence>